<dbReference type="Gene3D" id="3.30.1240.10">
    <property type="match status" value="1"/>
</dbReference>
<dbReference type="InterPro" id="IPR023214">
    <property type="entry name" value="HAD_sf"/>
</dbReference>
<gene>
    <name evidence="1" type="ORF">DC3_19910</name>
</gene>
<dbReference type="Pfam" id="PF08282">
    <property type="entry name" value="Hydrolase_3"/>
    <property type="match status" value="1"/>
</dbReference>
<accession>A0A511N1V0</accession>
<protein>
    <submittedName>
        <fullName evidence="1">Hydrolase</fullName>
    </submittedName>
</protein>
<dbReference type="EMBL" id="BJXB01000007">
    <property type="protein sequence ID" value="GEM46356.1"/>
    <property type="molecule type" value="Genomic_DNA"/>
</dbReference>
<dbReference type="PANTHER" id="PTHR10000:SF8">
    <property type="entry name" value="HAD SUPERFAMILY HYDROLASE-LIKE, TYPE 3"/>
    <property type="match status" value="1"/>
</dbReference>
<dbReference type="AlphaFoldDB" id="A0A511N1V0"/>
<organism evidence="1 2">
    <name type="scientific">Deinococcus cellulosilyticus (strain DSM 18568 / NBRC 106333 / KACC 11606 / 5516J-15)</name>
    <dbReference type="NCBI Taxonomy" id="1223518"/>
    <lineage>
        <taxon>Bacteria</taxon>
        <taxon>Thermotogati</taxon>
        <taxon>Deinococcota</taxon>
        <taxon>Deinococci</taxon>
        <taxon>Deinococcales</taxon>
        <taxon>Deinococcaceae</taxon>
        <taxon>Deinococcus</taxon>
    </lineage>
</organism>
<proteinExistence type="predicted"/>
<dbReference type="Proteomes" id="UP000321306">
    <property type="component" value="Unassembled WGS sequence"/>
</dbReference>
<dbReference type="SUPFAM" id="SSF56784">
    <property type="entry name" value="HAD-like"/>
    <property type="match status" value="1"/>
</dbReference>
<dbReference type="GO" id="GO:0000287">
    <property type="term" value="F:magnesium ion binding"/>
    <property type="evidence" value="ECO:0007669"/>
    <property type="project" value="TreeGrafter"/>
</dbReference>
<evidence type="ECO:0000313" key="1">
    <source>
        <dbReference type="EMBL" id="GEM46356.1"/>
    </source>
</evidence>
<name>A0A511N1V0_DEIC1</name>
<keyword evidence="2" id="KW-1185">Reference proteome</keyword>
<evidence type="ECO:0000313" key="2">
    <source>
        <dbReference type="Proteomes" id="UP000321306"/>
    </source>
</evidence>
<dbReference type="InterPro" id="IPR036412">
    <property type="entry name" value="HAD-like_sf"/>
</dbReference>
<dbReference type="GO" id="GO:0005829">
    <property type="term" value="C:cytosol"/>
    <property type="evidence" value="ECO:0007669"/>
    <property type="project" value="TreeGrafter"/>
</dbReference>
<dbReference type="PANTHER" id="PTHR10000">
    <property type="entry name" value="PHOSPHOSERINE PHOSPHATASE"/>
    <property type="match status" value="1"/>
</dbReference>
<reference evidence="1 2" key="1">
    <citation type="submission" date="2019-07" db="EMBL/GenBank/DDBJ databases">
        <title>Whole genome shotgun sequence of Deinococcus cellulosilyticus NBRC 106333.</title>
        <authorList>
            <person name="Hosoyama A."/>
            <person name="Uohara A."/>
            <person name="Ohji S."/>
            <person name="Ichikawa N."/>
        </authorList>
    </citation>
    <scope>NUCLEOTIDE SEQUENCE [LARGE SCALE GENOMIC DNA]</scope>
    <source>
        <strain evidence="1 2">NBRC 106333</strain>
    </source>
</reference>
<keyword evidence="1" id="KW-0378">Hydrolase</keyword>
<dbReference type="Gene3D" id="3.40.50.1000">
    <property type="entry name" value="HAD superfamily/HAD-like"/>
    <property type="match status" value="1"/>
</dbReference>
<sequence length="263" mass="29108">MPLLAFDLDGTLIDESTKTHAPQLAEQLKTLRQQECKIALITGRFVLPPQILDLVQPDAWALGNGNRIFVADRCVSRHFLSEIEVQTALDLLGDLKLTVVGSAITDRPVNFVFDCDDPRWDPGRPGGHILPLTDMADHDVLHVMFMGEDAPIMRERLLSALPDLNVTGGIPPYTDCVNLYARQAKKHLTLQTIAELLQVSMDETIAFGDSDNDLEMLQAAGHAVQVGDMPYLNGICQDQVSCPLVGLPEWLDRFVAQGFQLKR</sequence>
<dbReference type="GO" id="GO:0016791">
    <property type="term" value="F:phosphatase activity"/>
    <property type="evidence" value="ECO:0007669"/>
    <property type="project" value="TreeGrafter"/>
</dbReference>
<dbReference type="RefSeq" id="WP_186815939.1">
    <property type="nucleotide sequence ID" value="NZ_BJXB01000007.1"/>
</dbReference>
<comment type="caution">
    <text evidence="1">The sequence shown here is derived from an EMBL/GenBank/DDBJ whole genome shotgun (WGS) entry which is preliminary data.</text>
</comment>